<accession>A0A9X6N450</accession>
<dbReference type="Proteomes" id="UP000195160">
    <property type="component" value="Unassembled WGS sequence"/>
</dbReference>
<dbReference type="EMBL" id="MOOV01000094">
    <property type="protein sequence ID" value="OUC01269.1"/>
    <property type="molecule type" value="Genomic_DNA"/>
</dbReference>
<dbReference type="AlphaFoldDB" id="A0A9X6N450"/>
<protein>
    <submittedName>
        <fullName evidence="1">Uncharacterized protein</fullName>
    </submittedName>
</protein>
<name>A0A9X6N450_BACTV</name>
<evidence type="ECO:0000313" key="2">
    <source>
        <dbReference type="Proteomes" id="UP000195160"/>
    </source>
</evidence>
<organism evidence="1 2">
    <name type="scientific">Bacillus thuringiensis subsp. medellin</name>
    <dbReference type="NCBI Taxonomy" id="79672"/>
    <lineage>
        <taxon>Bacteria</taxon>
        <taxon>Bacillati</taxon>
        <taxon>Bacillota</taxon>
        <taxon>Bacilli</taxon>
        <taxon>Bacillales</taxon>
        <taxon>Bacillaceae</taxon>
        <taxon>Bacillus</taxon>
        <taxon>Bacillus cereus group</taxon>
    </lineage>
</organism>
<gene>
    <name evidence="1" type="ORF">BK784_13240</name>
</gene>
<comment type="caution">
    <text evidence="1">The sequence shown here is derived from an EMBL/GenBank/DDBJ whole genome shotgun (WGS) entry which is preliminary data.</text>
</comment>
<evidence type="ECO:0000313" key="1">
    <source>
        <dbReference type="EMBL" id="OUC01269.1"/>
    </source>
</evidence>
<sequence>MVNNIHFKNLNTNLSEAELDCGKLAIIITSFEQNIAIYLQKPTLNGISAIAKEIETDDEKLRILSTIETLIKKINEKHEIPYPPYCENYISEIYKVWKNNRNQGVTTKII</sequence>
<dbReference type="RefSeq" id="WP_088066604.1">
    <property type="nucleotide sequence ID" value="NZ_MOOV01000094.1"/>
</dbReference>
<proteinExistence type="predicted"/>
<reference evidence="1 2" key="1">
    <citation type="submission" date="2016-10" db="EMBL/GenBank/DDBJ databases">
        <title>Comparative genomics of Bacillus thuringiensis reveals a path to pathogens against multiple invertebrate hosts.</title>
        <authorList>
            <person name="Zheng J."/>
            <person name="Gao Q."/>
            <person name="Liu H."/>
            <person name="Peng D."/>
            <person name="Ruan L."/>
            <person name="Sun M."/>
        </authorList>
    </citation>
    <scope>NUCLEOTIDE SEQUENCE [LARGE SCALE GENOMIC DNA]</scope>
    <source>
        <strain evidence="1">T30001</strain>
    </source>
</reference>